<dbReference type="Proteomes" id="UP000018144">
    <property type="component" value="Unassembled WGS sequence"/>
</dbReference>
<dbReference type="PRINTS" id="PR00390">
    <property type="entry name" value="PHPHLIPASEC"/>
</dbReference>
<sequence length="543" mass="61025">MGKHHDEDHRAGGGSAHSTRADLSSPILQAAIRSHNGDAVLLASPSESLIALPTPEQKDWSHPLSSYFISSSHNTYLTGHQLYGESTTDGYKNVLLRGCRCIEIDVWDGGDGEPEVFHGYTLTKEIKFEDVCKAIKKYAFTRDDSEDKEEMAKYEGAGEGPVIISLECHAKEDQQRKMVEIMERVWGEMLVKDVEPEEVGELPSPEELRKRIVVKAKYTPPEQDPAGMVTAAITQPPKRSSSGWSRRSSSDSSSDSELEELSRQAKKQKPKKAKMIRPLSRLGAYCSSHHFPSRDPGRPFVEHKTSLLANHVYSFSEKVFASHHEKWREDIFTHNKGYLMRVYPFGLRFSSSNGDPVEFWKRGVQLVALNWQKCDEGMMLNEGLFAGEGGYVLKPDGFRPGDAPPQYKQLDLTIEVIAAANIPLPDKNDKAKSFEPYVKVEIHVPGDIPNSKEKLKGKTKAKRGVECAWNEKLEFKGVQGVVEKITFVRFKVHDEEFGVDDLAAWACVRLDRMREGLRVVRLFDNEGGHSKGVLLVKVAKRVY</sequence>
<feature type="region of interest" description="Disordered" evidence="8">
    <location>
        <begin position="219"/>
        <end position="275"/>
    </location>
</feature>
<proteinExistence type="predicted"/>
<dbReference type="PROSITE" id="PS50007">
    <property type="entry name" value="PIPLC_X_DOMAIN"/>
    <property type="match status" value="1"/>
</dbReference>
<keyword evidence="12" id="KW-1185">Reference proteome</keyword>
<keyword evidence="2 7" id="KW-0378">Hydrolase</keyword>
<dbReference type="GO" id="GO:0004435">
    <property type="term" value="F:phosphatidylinositol-4,5-bisphosphate phospholipase C activity"/>
    <property type="evidence" value="ECO:0007669"/>
    <property type="project" value="UniProtKB-EC"/>
</dbReference>
<accession>U4L657</accession>
<dbReference type="PANTHER" id="PTHR10336">
    <property type="entry name" value="PHOSPHOINOSITIDE-SPECIFIC PHOSPHOLIPASE C FAMILY PROTEIN"/>
    <property type="match status" value="1"/>
</dbReference>
<dbReference type="SMART" id="SM00149">
    <property type="entry name" value="PLCYc"/>
    <property type="match status" value="1"/>
</dbReference>
<dbReference type="AlphaFoldDB" id="U4L657"/>
<dbReference type="OrthoDB" id="269822at2759"/>
<feature type="domain" description="C2" evidence="9">
    <location>
        <begin position="393"/>
        <end position="523"/>
    </location>
</feature>
<dbReference type="OMA" id="NCQLHVE"/>
<dbReference type="GO" id="GO:0016042">
    <property type="term" value="P:lipid catabolic process"/>
    <property type="evidence" value="ECO:0007669"/>
    <property type="project" value="UniProtKB-KW"/>
</dbReference>
<dbReference type="Pfam" id="PF00168">
    <property type="entry name" value="C2"/>
    <property type="match status" value="1"/>
</dbReference>
<feature type="compositionally biased region" description="Basic residues" evidence="8">
    <location>
        <begin position="264"/>
        <end position="275"/>
    </location>
</feature>
<dbReference type="Pfam" id="PF00388">
    <property type="entry name" value="PI-PLC-X"/>
    <property type="match status" value="1"/>
</dbReference>
<dbReference type="STRING" id="1076935.U4L657"/>
<evidence type="ECO:0000256" key="3">
    <source>
        <dbReference type="ARBA" id="ARBA00022963"/>
    </source>
</evidence>
<evidence type="ECO:0000256" key="1">
    <source>
        <dbReference type="ARBA" id="ARBA00001195"/>
    </source>
</evidence>
<evidence type="ECO:0000256" key="4">
    <source>
        <dbReference type="ARBA" id="ARBA00023098"/>
    </source>
</evidence>
<keyword evidence="5" id="KW-0807">Transducer</keyword>
<dbReference type="SMART" id="SM00239">
    <property type="entry name" value="C2"/>
    <property type="match status" value="1"/>
</dbReference>
<evidence type="ECO:0000256" key="8">
    <source>
        <dbReference type="SAM" id="MobiDB-lite"/>
    </source>
</evidence>
<dbReference type="PROSITE" id="PS50008">
    <property type="entry name" value="PIPLC_Y_DOMAIN"/>
    <property type="match status" value="1"/>
</dbReference>
<dbReference type="EC" id="3.1.4.11" evidence="7"/>
<dbReference type="SMART" id="SM00148">
    <property type="entry name" value="PLCXc"/>
    <property type="match status" value="1"/>
</dbReference>
<feature type="compositionally biased region" description="Basic and acidic residues" evidence="8">
    <location>
        <begin position="1"/>
        <end position="11"/>
    </location>
</feature>
<dbReference type="InterPro" id="IPR000008">
    <property type="entry name" value="C2_dom"/>
</dbReference>
<dbReference type="SUPFAM" id="SSF51695">
    <property type="entry name" value="PLC-like phosphodiesterases"/>
    <property type="match status" value="1"/>
</dbReference>
<gene>
    <name evidence="11" type="ORF">PCON_11504</name>
</gene>
<comment type="function">
    <text evidence="6">The production of the second messenger molecules diacylglycerol (DAG) and inositol 1,4,5-trisphosphate (IP3) is mediated by activated phosphatidylinositol-specific phospholipase C enzymes.</text>
</comment>
<dbReference type="InterPro" id="IPR001192">
    <property type="entry name" value="PI-PLC_fam"/>
</dbReference>
<dbReference type="GO" id="GO:0051209">
    <property type="term" value="P:release of sequestered calcium ion into cytosol"/>
    <property type="evidence" value="ECO:0007669"/>
    <property type="project" value="TreeGrafter"/>
</dbReference>
<dbReference type="EMBL" id="HF935654">
    <property type="protein sequence ID" value="CCX11910.1"/>
    <property type="molecule type" value="Genomic_DNA"/>
</dbReference>
<evidence type="ECO:0000256" key="7">
    <source>
        <dbReference type="RuleBase" id="RU361133"/>
    </source>
</evidence>
<reference evidence="11 12" key="1">
    <citation type="journal article" date="2013" name="PLoS Genet.">
        <title>The genome and development-dependent transcriptomes of Pyronema confluens: a window into fungal evolution.</title>
        <authorList>
            <person name="Traeger S."/>
            <person name="Altegoer F."/>
            <person name="Freitag M."/>
            <person name="Gabaldon T."/>
            <person name="Kempken F."/>
            <person name="Kumar A."/>
            <person name="Marcet-Houben M."/>
            <person name="Poggeler S."/>
            <person name="Stajich J.E."/>
            <person name="Nowrousian M."/>
        </authorList>
    </citation>
    <scope>NUCLEOTIDE SEQUENCE [LARGE SCALE GENOMIC DNA]</scope>
    <source>
        <strain evidence="12">CBS 100304</strain>
        <tissue evidence="11">Vegetative mycelium</tissue>
    </source>
</reference>
<evidence type="ECO:0000256" key="2">
    <source>
        <dbReference type="ARBA" id="ARBA00022801"/>
    </source>
</evidence>
<dbReference type="InterPro" id="IPR035892">
    <property type="entry name" value="C2_domain_sf"/>
</dbReference>
<dbReference type="Pfam" id="PF00387">
    <property type="entry name" value="PI-PLC-Y"/>
    <property type="match status" value="1"/>
</dbReference>
<keyword evidence="4 7" id="KW-0443">Lipid metabolism</keyword>
<keyword evidence="3 7" id="KW-0442">Lipid degradation</keyword>
<dbReference type="GO" id="GO:0048015">
    <property type="term" value="P:phosphatidylinositol-mediated signaling"/>
    <property type="evidence" value="ECO:0007669"/>
    <property type="project" value="TreeGrafter"/>
</dbReference>
<evidence type="ECO:0000313" key="11">
    <source>
        <dbReference type="EMBL" id="CCX11910.1"/>
    </source>
</evidence>
<feature type="domain" description="PI-PLC Y-box" evidence="10">
    <location>
        <begin position="279"/>
        <end position="399"/>
    </location>
</feature>
<dbReference type="InterPro" id="IPR001711">
    <property type="entry name" value="PLipase_C_Pinositol-sp_Y"/>
</dbReference>
<organism evidence="11 12">
    <name type="scientific">Pyronema omphalodes (strain CBS 100304)</name>
    <name type="common">Pyronema confluens</name>
    <dbReference type="NCBI Taxonomy" id="1076935"/>
    <lineage>
        <taxon>Eukaryota</taxon>
        <taxon>Fungi</taxon>
        <taxon>Dikarya</taxon>
        <taxon>Ascomycota</taxon>
        <taxon>Pezizomycotina</taxon>
        <taxon>Pezizomycetes</taxon>
        <taxon>Pezizales</taxon>
        <taxon>Pyronemataceae</taxon>
        <taxon>Pyronema</taxon>
    </lineage>
</organism>
<feature type="region of interest" description="Disordered" evidence="8">
    <location>
        <begin position="1"/>
        <end position="20"/>
    </location>
</feature>
<dbReference type="eggNOG" id="KOG0169">
    <property type="taxonomic scope" value="Eukaryota"/>
</dbReference>
<dbReference type="SUPFAM" id="SSF49562">
    <property type="entry name" value="C2 domain (Calcium/lipid-binding domain, CaLB)"/>
    <property type="match status" value="1"/>
</dbReference>
<feature type="compositionally biased region" description="Low complexity" evidence="8">
    <location>
        <begin position="239"/>
        <end position="253"/>
    </location>
</feature>
<comment type="catalytic activity">
    <reaction evidence="1 7">
        <text>a 1,2-diacyl-sn-glycero-3-phospho-(1D-myo-inositol-4,5-bisphosphate) + H2O = 1D-myo-inositol 1,4,5-trisphosphate + a 1,2-diacyl-sn-glycerol + H(+)</text>
        <dbReference type="Rhea" id="RHEA:33179"/>
        <dbReference type="ChEBI" id="CHEBI:15377"/>
        <dbReference type="ChEBI" id="CHEBI:15378"/>
        <dbReference type="ChEBI" id="CHEBI:17815"/>
        <dbReference type="ChEBI" id="CHEBI:58456"/>
        <dbReference type="ChEBI" id="CHEBI:203600"/>
        <dbReference type="EC" id="3.1.4.11"/>
    </reaction>
</comment>
<evidence type="ECO:0000256" key="6">
    <source>
        <dbReference type="ARBA" id="ARBA00059664"/>
    </source>
</evidence>
<evidence type="ECO:0000259" key="10">
    <source>
        <dbReference type="PROSITE" id="PS50008"/>
    </source>
</evidence>
<dbReference type="PANTHER" id="PTHR10336:SF82">
    <property type="entry name" value="PHOSPHOINOSITIDE PHOSPHOLIPASE C"/>
    <property type="match status" value="1"/>
</dbReference>
<dbReference type="CDD" id="cd08598">
    <property type="entry name" value="PI-PLC1c_yeast"/>
    <property type="match status" value="1"/>
</dbReference>
<evidence type="ECO:0000259" key="9">
    <source>
        <dbReference type="PROSITE" id="PS50004"/>
    </source>
</evidence>
<dbReference type="PROSITE" id="PS50004">
    <property type="entry name" value="C2"/>
    <property type="match status" value="1"/>
</dbReference>
<dbReference type="FunFam" id="3.20.20.190:FF:000039">
    <property type="entry name" value="Phosphoinositide phospholipase C"/>
    <property type="match status" value="1"/>
</dbReference>
<dbReference type="Gene3D" id="2.60.40.150">
    <property type="entry name" value="C2 domain"/>
    <property type="match status" value="1"/>
</dbReference>
<protein>
    <recommendedName>
        <fullName evidence="7">Phosphoinositide phospholipase C</fullName>
        <ecNumber evidence="7">3.1.4.11</ecNumber>
    </recommendedName>
</protein>
<dbReference type="CDD" id="cd00275">
    <property type="entry name" value="C2_PLC_like"/>
    <property type="match status" value="1"/>
</dbReference>
<dbReference type="InterPro" id="IPR000909">
    <property type="entry name" value="PLipase_C_PInositol-sp_X_dom"/>
</dbReference>
<dbReference type="Gene3D" id="3.20.20.190">
    <property type="entry name" value="Phosphatidylinositol (PI) phosphodiesterase"/>
    <property type="match status" value="1"/>
</dbReference>
<dbReference type="InterPro" id="IPR017946">
    <property type="entry name" value="PLC-like_Pdiesterase_TIM-brl"/>
</dbReference>
<evidence type="ECO:0000256" key="5">
    <source>
        <dbReference type="ARBA" id="ARBA00023224"/>
    </source>
</evidence>
<name>U4L657_PYROM</name>
<evidence type="ECO:0000313" key="12">
    <source>
        <dbReference type="Proteomes" id="UP000018144"/>
    </source>
</evidence>